<dbReference type="AGR" id="MGI:3704393"/>
<dbReference type="InterPro" id="IPR050694">
    <property type="entry name" value="LRRC14/PRAME"/>
</dbReference>
<dbReference type="BioGRID-ORCS" id="100039315">
    <property type="hits" value="4 hits in 34 CRISPR screens"/>
</dbReference>
<evidence type="ECO:0000256" key="1">
    <source>
        <dbReference type="ARBA" id="ARBA00009608"/>
    </source>
</evidence>
<dbReference type="CTD" id="100039315"/>
<comment type="similarity">
    <text evidence="1">Belongs to the PRAME family.</text>
</comment>
<dbReference type="Proteomes" id="UP000000589">
    <property type="component" value="Chromosome 12"/>
</dbReference>
<proteinExistence type="inferred from homology"/>
<evidence type="ECO:0000256" key="3">
    <source>
        <dbReference type="ARBA" id="ARBA00022737"/>
    </source>
</evidence>
<dbReference type="SUPFAM" id="SSF52047">
    <property type="entry name" value="RNI-like"/>
    <property type="match status" value="1"/>
</dbReference>
<dbReference type="RNAct" id="L7N1Y3">
    <property type="molecule type" value="protein"/>
</dbReference>
<reference evidence="4" key="3">
    <citation type="submission" date="2025-08" db="UniProtKB">
        <authorList>
            <consortium name="Ensembl"/>
        </authorList>
    </citation>
    <scope>IDENTIFICATION</scope>
    <source>
        <strain evidence="4">C57BL/6J</strain>
    </source>
</reference>
<dbReference type="Ensembl" id="ENSMUST00000071580.8">
    <property type="protein sequence ID" value="ENSMUSP00000071508.7"/>
    <property type="gene ID" value="ENSMUSG00000066027.8"/>
</dbReference>
<sequence length="520" mass="59355">MIHSKERKYRLGLLEPGVTAFPCPNMVICLHCPDQDDSLEEVTEECYSPPTLQNLAIQSLLRDEALAISALTDLPQSLFPVIFEEAFTDGHIGILKAMIPVWPFPYLSLGKQINNCNLETLKAMLEGLDILLAQKVQTSRCKLRVINWREDDLKIWAGSHEGEGLPDFRTEKQPIENSPGCEVKKELKVTTEVLRMKGRLDESTTYLLQWAQQRKDSIHLFCRKLLIEGLTKASVIEIFKTVHADCIQELILRCICIEELAFLNPYLKLMKSLFTLTLDHIIGTFTLGDSEKLDEETIFSLISQLPTLHCLQKLYINDVPFIKGNLKEYLRCLKKPLETLCISNCDLSQSDLDCLPFCLNICELKHLHISDIYLCDLLLEPLGFLLERVGDTLKTLELVSCCIVDFQFSALLPALSQCSHLREVTFYDNDVSLPFLKQLLHHTALLSQLIYECYPAPIECYDDSGVILTHRLESFCPELLDILRAKRQLHSVSFQTTKCSKCGGCYIYDRHTQCCRFVEL</sequence>
<name>L7N1Y3_MOUSE</name>
<evidence type="ECO:0000256" key="2">
    <source>
        <dbReference type="ARBA" id="ARBA00022614"/>
    </source>
</evidence>
<dbReference type="GO" id="GO:1990756">
    <property type="term" value="F:ubiquitin-like ligase-substrate adaptor activity"/>
    <property type="evidence" value="ECO:0000318"/>
    <property type="project" value="GO_Central"/>
</dbReference>
<evidence type="ECO:0000313" key="4">
    <source>
        <dbReference type="Ensembl" id="ENSMUSP00000071508.7"/>
    </source>
</evidence>
<keyword evidence="3" id="KW-0677">Repeat</keyword>
<dbReference type="PANTHER" id="PTHR14224">
    <property type="entry name" value="SIMILAR TO PREFERENTIALLY EXPRESSED ANTIGEN IN MELANOMA-LIKE 3"/>
    <property type="match status" value="1"/>
</dbReference>
<reference evidence="4" key="4">
    <citation type="submission" date="2025-09" db="UniProtKB">
        <authorList>
            <consortium name="Ensembl"/>
        </authorList>
    </citation>
    <scope>IDENTIFICATION</scope>
    <source>
        <strain evidence="4">C57BL/6J</strain>
    </source>
</reference>
<dbReference type="ExpressionAtlas" id="L7N1Y3">
    <property type="expression patterns" value="baseline and differential"/>
</dbReference>
<dbReference type="InterPro" id="IPR032675">
    <property type="entry name" value="LRR_dom_sf"/>
</dbReference>
<dbReference type="Gene3D" id="3.80.10.10">
    <property type="entry name" value="Ribonuclease Inhibitor"/>
    <property type="match status" value="1"/>
</dbReference>
<dbReference type="GO" id="GO:0043066">
    <property type="term" value="P:negative regulation of apoptotic process"/>
    <property type="evidence" value="ECO:0007669"/>
    <property type="project" value="InterPro"/>
</dbReference>
<evidence type="ECO:0000313" key="6">
    <source>
        <dbReference type="Proteomes" id="UP000000589"/>
    </source>
</evidence>
<dbReference type="STRING" id="10090.ENSMUSP00000071508"/>
<dbReference type="PhylomeDB" id="L7N1Y3"/>
<dbReference type="OrthoDB" id="9629918at2759"/>
<dbReference type="GeneTree" id="ENSGT01030000234531"/>
<dbReference type="PANTHER" id="PTHR14224:SF22">
    <property type="entry name" value="OOG4 PROTEIN-RELATED"/>
    <property type="match status" value="1"/>
</dbReference>
<dbReference type="eggNOG" id="ENOG502QWSJ">
    <property type="taxonomic scope" value="Eukaryota"/>
</dbReference>
<dbReference type="GO" id="GO:0045892">
    <property type="term" value="P:negative regulation of DNA-templated transcription"/>
    <property type="evidence" value="ECO:0007669"/>
    <property type="project" value="InterPro"/>
</dbReference>
<dbReference type="GO" id="GO:0045596">
    <property type="term" value="P:negative regulation of cell differentiation"/>
    <property type="evidence" value="ECO:0007669"/>
    <property type="project" value="InterPro"/>
</dbReference>
<dbReference type="VEuPathDB" id="HostDB:ENSMUSG00000066027"/>
<dbReference type="Bgee" id="ENSMUSG00000066027">
    <property type="expression patterns" value="Expressed in primary oocyte and 8 other cell types or tissues"/>
</dbReference>
<dbReference type="AlphaFoldDB" id="L7N1Y3"/>
<dbReference type="KEGG" id="mmu:100039315"/>
<protein>
    <submittedName>
        <fullName evidence="4">PRAME like 51</fullName>
    </submittedName>
</protein>
<dbReference type="GO" id="GO:0043161">
    <property type="term" value="P:proteasome-mediated ubiquitin-dependent protein catabolic process"/>
    <property type="evidence" value="ECO:0000318"/>
    <property type="project" value="GO_Central"/>
</dbReference>
<dbReference type="FunFam" id="3.80.10.10:FF:000475">
    <property type="entry name" value="Predicted gene 10436"/>
    <property type="match status" value="1"/>
</dbReference>
<accession>L7N1Y3</accession>
<keyword evidence="2" id="KW-0433">Leucine-rich repeat</keyword>
<gene>
    <name evidence="4 5" type="primary">Pramel51</name>
</gene>
<evidence type="ECO:0000313" key="5">
    <source>
        <dbReference type="MGI" id="MGI:3704393"/>
    </source>
</evidence>
<dbReference type="InterPro" id="IPR026271">
    <property type="entry name" value="PRAME"/>
</dbReference>
<dbReference type="GO" id="GO:0031462">
    <property type="term" value="C:Cul2-RING ubiquitin ligase complex"/>
    <property type="evidence" value="ECO:0000318"/>
    <property type="project" value="GO_Central"/>
</dbReference>
<dbReference type="HOGENOM" id="CLU_039635_2_1_1"/>
<dbReference type="GO" id="GO:0008284">
    <property type="term" value="P:positive regulation of cell population proliferation"/>
    <property type="evidence" value="ECO:0007669"/>
    <property type="project" value="InterPro"/>
</dbReference>
<dbReference type="MGI" id="MGI:3704393">
    <property type="gene designation" value="Pramel51"/>
</dbReference>
<dbReference type="GeneID" id="100039315"/>
<keyword evidence="6" id="KW-1185">Reference proteome</keyword>
<dbReference type="RefSeq" id="NP_001098724.1">
    <property type="nucleotide sequence ID" value="NM_001105254.1"/>
</dbReference>
<reference evidence="4 6" key="1">
    <citation type="journal article" date="2009" name="PLoS Biol.">
        <title>Lineage-specific biology revealed by a finished genome assembly of the mouse.</title>
        <authorList>
            <consortium name="Mouse Genome Sequencing Consortium"/>
            <person name="Church D.M."/>
            <person name="Goodstadt L."/>
            <person name="Hillier L.W."/>
            <person name="Zody M.C."/>
            <person name="Goldstein S."/>
            <person name="She X."/>
            <person name="Bult C.J."/>
            <person name="Agarwala R."/>
            <person name="Cherry J.L."/>
            <person name="DiCuccio M."/>
            <person name="Hlavina W."/>
            <person name="Kapustin Y."/>
            <person name="Meric P."/>
            <person name="Maglott D."/>
            <person name="Birtle Z."/>
            <person name="Marques A.C."/>
            <person name="Graves T."/>
            <person name="Zhou S."/>
            <person name="Teague B."/>
            <person name="Potamousis K."/>
            <person name="Churas C."/>
            <person name="Place M."/>
            <person name="Herschleb J."/>
            <person name="Runnheim R."/>
            <person name="Forrest D."/>
            <person name="Amos-Landgraf J."/>
            <person name="Schwartz D.C."/>
            <person name="Cheng Z."/>
            <person name="Lindblad-Toh K."/>
            <person name="Eichler E.E."/>
            <person name="Ponting C.P."/>
        </authorList>
    </citation>
    <scope>NUCLEOTIDE SEQUENCE [LARGE SCALE GENOMIC DNA]</scope>
    <source>
        <strain evidence="4 6">C57BL/6J</strain>
    </source>
</reference>
<dbReference type="UCSC" id="uc007ojr.2">
    <property type="organism name" value="mouse"/>
</dbReference>
<dbReference type="InParanoid" id="L7N1Y3"/>
<dbReference type="GO" id="GO:0005737">
    <property type="term" value="C:cytoplasm"/>
    <property type="evidence" value="ECO:0000318"/>
    <property type="project" value="GO_Central"/>
</dbReference>
<dbReference type="PIRSF" id="PIRSF038286">
    <property type="entry name" value="PRAME"/>
    <property type="match status" value="1"/>
</dbReference>
<dbReference type="FunCoup" id="L7N1Y3">
    <property type="interactions" value="21"/>
</dbReference>
<reference evidence="4 6" key="2">
    <citation type="journal article" date="2011" name="PLoS Biol.">
        <title>Modernizing reference genome assemblies.</title>
        <authorList>
            <person name="Church D.M."/>
            <person name="Schneider V.A."/>
            <person name="Graves T."/>
            <person name="Auger K."/>
            <person name="Cunningham F."/>
            <person name="Bouk N."/>
            <person name="Chen H.C."/>
            <person name="Agarwala R."/>
            <person name="McLaren W.M."/>
            <person name="Ritchie G.R."/>
            <person name="Albracht D."/>
            <person name="Kremitzki M."/>
            <person name="Rock S."/>
            <person name="Kotkiewicz H."/>
            <person name="Kremitzki C."/>
            <person name="Wollam A."/>
            <person name="Trani L."/>
            <person name="Fulton L."/>
            <person name="Fulton R."/>
            <person name="Matthews L."/>
            <person name="Whitehead S."/>
            <person name="Chow W."/>
            <person name="Torrance J."/>
            <person name="Dunn M."/>
            <person name="Harden G."/>
            <person name="Threadgold G."/>
            <person name="Wood J."/>
            <person name="Collins J."/>
            <person name="Heath P."/>
            <person name="Griffiths G."/>
            <person name="Pelan S."/>
            <person name="Grafham D."/>
            <person name="Eichler E.E."/>
            <person name="Weinstock G."/>
            <person name="Mardis E.R."/>
            <person name="Wilson R.K."/>
            <person name="Howe K."/>
            <person name="Flicek P."/>
            <person name="Hubbard T."/>
        </authorList>
    </citation>
    <scope>NUCLEOTIDE SEQUENCE [LARGE SCALE GENOMIC DNA]</scope>
    <source>
        <strain evidence="4 6">C57BL/6J</strain>
    </source>
</reference>
<dbReference type="PaxDb" id="10090-ENSMUSP00000071508"/>
<organism evidence="4 6">
    <name type="scientific">Mus musculus</name>
    <name type="common">Mouse</name>
    <dbReference type="NCBI Taxonomy" id="10090"/>
    <lineage>
        <taxon>Eukaryota</taxon>
        <taxon>Metazoa</taxon>
        <taxon>Chordata</taxon>
        <taxon>Craniata</taxon>
        <taxon>Vertebrata</taxon>
        <taxon>Euteleostomi</taxon>
        <taxon>Mammalia</taxon>
        <taxon>Eutheria</taxon>
        <taxon>Euarchontoglires</taxon>
        <taxon>Glires</taxon>
        <taxon>Rodentia</taxon>
        <taxon>Myomorpha</taxon>
        <taxon>Muroidea</taxon>
        <taxon>Muridae</taxon>
        <taxon>Murinae</taxon>
        <taxon>Mus</taxon>
        <taxon>Mus</taxon>
    </lineage>
</organism>